<keyword evidence="2" id="KW-1185">Reference proteome</keyword>
<gene>
    <name evidence="1" type="ORF">INT45_011274</name>
</gene>
<organism evidence="1 2">
    <name type="scientific">Circinella minor</name>
    <dbReference type="NCBI Taxonomy" id="1195481"/>
    <lineage>
        <taxon>Eukaryota</taxon>
        <taxon>Fungi</taxon>
        <taxon>Fungi incertae sedis</taxon>
        <taxon>Mucoromycota</taxon>
        <taxon>Mucoromycotina</taxon>
        <taxon>Mucoromycetes</taxon>
        <taxon>Mucorales</taxon>
        <taxon>Lichtheimiaceae</taxon>
        <taxon>Circinella</taxon>
    </lineage>
</organism>
<evidence type="ECO:0000313" key="2">
    <source>
        <dbReference type="Proteomes" id="UP000646827"/>
    </source>
</evidence>
<proteinExistence type="predicted"/>
<reference evidence="1 2" key="1">
    <citation type="submission" date="2020-12" db="EMBL/GenBank/DDBJ databases">
        <title>Metabolic potential, ecology and presence of endohyphal bacteria is reflected in genomic diversity of Mucoromycotina.</title>
        <authorList>
            <person name="Muszewska A."/>
            <person name="Okrasinska A."/>
            <person name="Steczkiewicz K."/>
            <person name="Drgas O."/>
            <person name="Orlowska M."/>
            <person name="Perlinska-Lenart U."/>
            <person name="Aleksandrzak-Piekarczyk T."/>
            <person name="Szatraj K."/>
            <person name="Zielenkiewicz U."/>
            <person name="Pilsyk S."/>
            <person name="Malc E."/>
            <person name="Mieczkowski P."/>
            <person name="Kruszewska J.S."/>
            <person name="Biernat P."/>
            <person name="Pawlowska J."/>
        </authorList>
    </citation>
    <scope>NUCLEOTIDE SEQUENCE [LARGE SCALE GENOMIC DNA]</scope>
    <source>
        <strain evidence="1 2">CBS 142.35</strain>
    </source>
</reference>
<dbReference type="EMBL" id="JAEPRB010000207">
    <property type="protein sequence ID" value="KAG2218850.1"/>
    <property type="molecule type" value="Genomic_DNA"/>
</dbReference>
<accession>A0A8H7RY96</accession>
<protein>
    <submittedName>
        <fullName evidence="1">Uncharacterized protein</fullName>
    </submittedName>
</protein>
<comment type="caution">
    <text evidence="1">The sequence shown here is derived from an EMBL/GenBank/DDBJ whole genome shotgun (WGS) entry which is preliminary data.</text>
</comment>
<evidence type="ECO:0000313" key="1">
    <source>
        <dbReference type="EMBL" id="KAG2218850.1"/>
    </source>
</evidence>
<name>A0A8H7RY96_9FUNG</name>
<dbReference type="Proteomes" id="UP000646827">
    <property type="component" value="Unassembled WGS sequence"/>
</dbReference>
<sequence>MKILPSDHWAQRVYFLDPSIIERALPQEPLPYLMYGQQMNGELLQFIIPAKHRPGTDKISKEILKDERIIDHIIKTVVGSRGENLYTTKESEWIDGKKADVVYAPVVKATDELPPILIEVQNTIDKSFVRRVIKYCGHLCDQYNIEPVVVILSIHPIPSQISNTFINTDNLPFELLPPLVAIDNAEHQFKRTLDAAADEDHPDIKNIKEFDLDGVRYTSTYTSKFLQQGSSDHQPQEILREIPITKREADKQWVQEFIDSYKSDNKKMNWKVCYELGLQEGYFKCYKNFQSLKSSYYNWPKN</sequence>
<dbReference type="AlphaFoldDB" id="A0A8H7RY96"/>
<dbReference type="OrthoDB" id="2285917at2759"/>